<evidence type="ECO:0008006" key="4">
    <source>
        <dbReference type="Google" id="ProtNLM"/>
    </source>
</evidence>
<evidence type="ECO:0000313" key="3">
    <source>
        <dbReference type="Proteomes" id="UP000326780"/>
    </source>
</evidence>
<feature type="chain" id="PRO_5024885284" description="DUF4156 domain-containing protein" evidence="1">
    <location>
        <begin position="29"/>
        <end position="133"/>
    </location>
</feature>
<dbReference type="RefSeq" id="WP_153282239.1">
    <property type="nucleotide sequence ID" value="NZ_CP045644.1"/>
</dbReference>
<dbReference type="Proteomes" id="UP000326780">
    <property type="component" value="Chromosome"/>
</dbReference>
<reference evidence="2 3" key="1">
    <citation type="submission" date="2019-10" db="EMBL/GenBank/DDBJ databases">
        <title>Complete genome sequence of Variovorax paradoxus 5C-2.</title>
        <authorList>
            <person name="Gogoleva N.E."/>
            <person name="Balkin A.S."/>
        </authorList>
    </citation>
    <scope>NUCLEOTIDE SEQUENCE [LARGE SCALE GENOMIC DNA]</scope>
    <source>
        <strain evidence="2 3">5C-2</strain>
    </source>
</reference>
<dbReference type="EMBL" id="CP045644">
    <property type="protein sequence ID" value="QFZ83526.1"/>
    <property type="molecule type" value="Genomic_DNA"/>
</dbReference>
<evidence type="ECO:0000313" key="2">
    <source>
        <dbReference type="EMBL" id="QFZ83526.1"/>
    </source>
</evidence>
<sequence length="133" mass="14131">MRTFLSQPRVLQLAIALAAAALHVSAGAQSGSIGGGKLSPDGPRAIEEQSAAISYSSRSTACAVAKQSASEYAKRKPNMKDMSLGNCECSIAKKTLWIPQQQAQYHRETGQSIGSTTPVEVHECTVTVRISLR</sequence>
<feature type="signal peptide" evidence="1">
    <location>
        <begin position="1"/>
        <end position="28"/>
    </location>
</feature>
<accession>A0A5Q0M268</accession>
<gene>
    <name evidence="2" type="ORF">GFK26_12530</name>
</gene>
<keyword evidence="1" id="KW-0732">Signal</keyword>
<name>A0A5Q0M268_VARPD</name>
<dbReference type="AlphaFoldDB" id="A0A5Q0M268"/>
<organism evidence="2 3">
    <name type="scientific">Variovorax paradoxus</name>
    <dbReference type="NCBI Taxonomy" id="34073"/>
    <lineage>
        <taxon>Bacteria</taxon>
        <taxon>Pseudomonadati</taxon>
        <taxon>Pseudomonadota</taxon>
        <taxon>Betaproteobacteria</taxon>
        <taxon>Burkholderiales</taxon>
        <taxon>Comamonadaceae</taxon>
        <taxon>Variovorax</taxon>
    </lineage>
</organism>
<protein>
    <recommendedName>
        <fullName evidence="4">DUF4156 domain-containing protein</fullName>
    </recommendedName>
</protein>
<proteinExistence type="predicted"/>
<evidence type="ECO:0000256" key="1">
    <source>
        <dbReference type="SAM" id="SignalP"/>
    </source>
</evidence>